<dbReference type="InterPro" id="IPR001611">
    <property type="entry name" value="Leu-rich_rpt"/>
</dbReference>
<dbReference type="Gene3D" id="3.80.10.10">
    <property type="entry name" value="Ribonuclease Inhibitor"/>
    <property type="match status" value="6"/>
</dbReference>
<dbReference type="SMART" id="SM00369">
    <property type="entry name" value="LRR_TYP"/>
    <property type="match status" value="29"/>
</dbReference>
<dbReference type="InterPro" id="IPR032675">
    <property type="entry name" value="LRR_dom_sf"/>
</dbReference>
<keyword evidence="5" id="KW-1185">Reference proteome</keyword>
<evidence type="ECO:0000256" key="1">
    <source>
        <dbReference type="ARBA" id="ARBA00022614"/>
    </source>
</evidence>
<keyword evidence="3" id="KW-0472">Membrane</keyword>
<gene>
    <name evidence="4" type="ORF">PMACD_LOCUS1599</name>
</gene>
<dbReference type="InterPro" id="IPR050333">
    <property type="entry name" value="SLRP"/>
</dbReference>
<dbReference type="PRINTS" id="PR00019">
    <property type="entry name" value="LEURICHRPT"/>
</dbReference>
<feature type="transmembrane region" description="Helical" evidence="3">
    <location>
        <begin position="1288"/>
        <end position="1311"/>
    </location>
</feature>
<name>A0A821MEI3_9NEOP</name>
<evidence type="ECO:0008006" key="6">
    <source>
        <dbReference type="Google" id="ProtNLM"/>
    </source>
</evidence>
<evidence type="ECO:0000256" key="2">
    <source>
        <dbReference type="ARBA" id="ARBA00022737"/>
    </source>
</evidence>
<reference evidence="4" key="1">
    <citation type="submission" date="2021-02" db="EMBL/GenBank/DDBJ databases">
        <authorList>
            <person name="Steward A R."/>
        </authorList>
    </citation>
    <scope>NUCLEOTIDE SEQUENCE</scope>
</reference>
<dbReference type="PROSITE" id="PS51450">
    <property type="entry name" value="LRR"/>
    <property type="match status" value="7"/>
</dbReference>
<keyword evidence="2" id="KW-0677">Repeat</keyword>
<keyword evidence="1" id="KW-0433">Leucine-rich repeat</keyword>
<keyword evidence="3" id="KW-1133">Transmembrane helix</keyword>
<dbReference type="SMART" id="SM00365">
    <property type="entry name" value="LRR_SD22"/>
    <property type="match status" value="15"/>
</dbReference>
<dbReference type="Pfam" id="PF13855">
    <property type="entry name" value="LRR_8"/>
    <property type="match status" value="8"/>
</dbReference>
<evidence type="ECO:0000256" key="3">
    <source>
        <dbReference type="SAM" id="Phobius"/>
    </source>
</evidence>
<dbReference type="Proteomes" id="UP000663880">
    <property type="component" value="Unassembled WGS sequence"/>
</dbReference>
<dbReference type="InterPro" id="IPR003591">
    <property type="entry name" value="Leu-rich_rpt_typical-subtyp"/>
</dbReference>
<dbReference type="PANTHER" id="PTHR45712">
    <property type="entry name" value="AGAP008170-PA"/>
    <property type="match status" value="1"/>
</dbReference>
<accession>A0A821MEI3</accession>
<dbReference type="PANTHER" id="PTHR45712:SF22">
    <property type="entry name" value="INSULIN-LIKE GROWTH FACTOR-BINDING PROTEIN COMPLEX ACID LABILE SUBUNIT"/>
    <property type="match status" value="1"/>
</dbReference>
<keyword evidence="3" id="KW-0812">Transmembrane</keyword>
<proteinExistence type="predicted"/>
<evidence type="ECO:0000313" key="4">
    <source>
        <dbReference type="EMBL" id="CAF4766912.1"/>
    </source>
</evidence>
<organism evidence="4 5">
    <name type="scientific">Pieris macdunnoughi</name>
    <dbReference type="NCBI Taxonomy" id="345717"/>
    <lineage>
        <taxon>Eukaryota</taxon>
        <taxon>Metazoa</taxon>
        <taxon>Ecdysozoa</taxon>
        <taxon>Arthropoda</taxon>
        <taxon>Hexapoda</taxon>
        <taxon>Insecta</taxon>
        <taxon>Pterygota</taxon>
        <taxon>Neoptera</taxon>
        <taxon>Endopterygota</taxon>
        <taxon>Lepidoptera</taxon>
        <taxon>Glossata</taxon>
        <taxon>Ditrysia</taxon>
        <taxon>Papilionoidea</taxon>
        <taxon>Pieridae</taxon>
        <taxon>Pierinae</taxon>
        <taxon>Pieris</taxon>
    </lineage>
</organism>
<evidence type="ECO:0000313" key="5">
    <source>
        <dbReference type="Proteomes" id="UP000663880"/>
    </source>
</evidence>
<dbReference type="OrthoDB" id="10027416at2759"/>
<comment type="caution">
    <text evidence="4">The sequence shown here is derived from an EMBL/GenBank/DDBJ whole genome shotgun (WGS) entry which is preliminary data.</text>
</comment>
<sequence>MKNTVWAVEGKNCQNVFQIISFLLVFLSVCRIENTMACPDLIDNDKCLCYTFEDATFLDCQDTILKDVKSALQSVPRIHTFSIYDLDTNEEELGPHFIPQNACIKHIHISRTSLKSFDDEVFVPIKKCLETLTIVSSKVKLIPYKAISGMLKLISIELTSNIIEEIPNYSFYGLPLMKLNIKGNMIQQILENAFSGLELTLREIDLSENNLTAFPISSIAKLKALRSLKLAWNEISLCPNVEDIQLKSLEYLDLNSNNFELISEDCLKFSPSLAILSFHFNFIKNIHYRAFNSLINLKSIDLSYNRIKILNSNLFQSNKQLESINLSHNHLHHINGLLCNMPSLTKVILSSNNILEVPIDSFHNSTKISILHLDKNCISNINSESFSDLENIVELRLDSNYLNDVPHSVFINNDNLGILRLDNNNFIDFNNSTFVALVILKEIRLNNNKLTFISKSLFISSIKTQDIYLDHNQISFIEPRAFEKMKNLKYISLNNNNLINIQEVLPKMSSKLLTLYLHANKLSSVNTFENEDRIYYLTLKENRLKFITKHTFGNLTFLARLELANNEISVINDFSFQRLSSTRYLDLQYNHIKNVTSFTFIGLSELEDLDISHNKINYIYNMAFEHLKKLRSLNLSYNPLKILYKNLFQQLPLSSLYLDFCEIQVIENGTFDGLNNLKVLTLNSNFLKSNDLLALDVAGLKMLSLSHNILDYLPVDAFAQLPLLEILFLEHCNIEEIVKGTFRYNKNLLRLNVAQNILSKLPTQLFGPYNSVSELNISNNFLDYMPYNTFHNLTLIETLDFADNLLPKLELTGLDVLSKLKYLILRKNEIQAITSSRKVLLSELLLLDISCNKLKYLPNLVLENFPRIQNINVSNNNILNFNFFFSYKKFGLSLINIDLSKNPTYSWSRSSKFSDNTLIANFYELHMSTTNLTNIEDIDFGLLISLQHLYLTYNKIRRLSVSPFSKLIYLEKLDLSYNRITHLKTSNFRGLVKLTALCLSHNNIESMDSFDEDLANLKLLDLSYNKLQNILNDDLINLHELTVLYLGYNNIKYISATAFKNLNKVVQIDLDHNKLQTIPLELLNSIENHIQGISMKDNVIICRCQKNNTWTWIQDHPKIIEPNSVKCLNNEYPNGKCNFPLIAQMSVDKHNDGSVSVSWFIRNRTSIKVLQIMYYDEEESSEVYSKFISRNETSAALVELNKNMNYVVCLLALYETPINYDEIIEGLPGNVTDINLNSFIKINRSISETIITQSTTSECLQFDTYKKQLIAKSNNKVYRISSILNRRLGLIVGCSLGVVVFFIMVSVLLYTKIKERKRIAKSDPAWSEMNDYHSIHSKEDVLQCSNTASTDNILLGMSKSRYTSVDKIK</sequence>
<protein>
    <recommendedName>
        <fullName evidence="6">Chaoptin</fullName>
    </recommendedName>
</protein>
<dbReference type="FunFam" id="3.80.10.10:FF:001164">
    <property type="entry name" value="GH01279p"/>
    <property type="match status" value="1"/>
</dbReference>
<dbReference type="EMBL" id="CAJOBZ010000003">
    <property type="protein sequence ID" value="CAF4766912.1"/>
    <property type="molecule type" value="Genomic_DNA"/>
</dbReference>
<dbReference type="SUPFAM" id="SSF52058">
    <property type="entry name" value="L domain-like"/>
    <property type="match status" value="4"/>
</dbReference>